<dbReference type="Proteomes" id="UP000198755">
    <property type="component" value="Unassembled WGS sequence"/>
</dbReference>
<keyword evidence="4" id="KW-1133">Transmembrane helix</keyword>
<feature type="transmembrane region" description="Helical" evidence="4">
    <location>
        <begin position="95"/>
        <end position="113"/>
    </location>
</feature>
<keyword evidence="2" id="KW-1003">Cell membrane</keyword>
<evidence type="ECO:0000313" key="7">
    <source>
        <dbReference type="EMBL" id="SFK74501.1"/>
    </source>
</evidence>
<dbReference type="AlphaFoldDB" id="A0A1I4C2X4"/>
<reference evidence="7 8" key="1">
    <citation type="submission" date="2016-10" db="EMBL/GenBank/DDBJ databases">
        <authorList>
            <person name="de Groot N.N."/>
        </authorList>
    </citation>
    <scope>NUCLEOTIDE SEQUENCE [LARGE SCALE GENOMIC DNA]</scope>
    <source>
        <strain evidence="7 8">NE2</strain>
    </source>
</reference>
<dbReference type="InterPro" id="IPR034804">
    <property type="entry name" value="SQR/QFR_C/D"/>
</dbReference>
<keyword evidence="8" id="KW-1185">Reference proteome</keyword>
<dbReference type="Gene3D" id="3.10.20.30">
    <property type="match status" value="1"/>
</dbReference>
<accession>A0A1I4C2X4</accession>
<dbReference type="InterPro" id="IPR029787">
    <property type="entry name" value="Nucleotide_cyclase"/>
</dbReference>
<feature type="domain" description="2Fe-2S ferredoxin-type" evidence="6">
    <location>
        <begin position="260"/>
        <end position="355"/>
    </location>
</feature>
<dbReference type="RefSeq" id="WP_175492646.1">
    <property type="nucleotide sequence ID" value="NZ_FOSN01000017.1"/>
</dbReference>
<evidence type="ECO:0000256" key="2">
    <source>
        <dbReference type="ARBA" id="ARBA00022475"/>
    </source>
</evidence>
<dbReference type="GO" id="GO:0051536">
    <property type="term" value="F:iron-sulfur cluster binding"/>
    <property type="evidence" value="ECO:0007669"/>
    <property type="project" value="InterPro"/>
</dbReference>
<evidence type="ECO:0000256" key="4">
    <source>
        <dbReference type="SAM" id="Phobius"/>
    </source>
</evidence>
<keyword evidence="3 4" id="KW-0472">Membrane</keyword>
<name>A0A1I4C2X4_9HYPH</name>
<dbReference type="InterPro" id="IPR036010">
    <property type="entry name" value="2Fe-2S_ferredoxin-like_sf"/>
</dbReference>
<dbReference type="SUPFAM" id="SSF55073">
    <property type="entry name" value="Nucleotide cyclase"/>
    <property type="match status" value="1"/>
</dbReference>
<dbReference type="InterPro" id="IPR050697">
    <property type="entry name" value="Adenylyl/Guanylyl_Cyclase_3/4"/>
</dbReference>
<protein>
    <submittedName>
        <fullName evidence="7">Adenylate cyclase</fullName>
    </submittedName>
</protein>
<evidence type="ECO:0000259" key="5">
    <source>
        <dbReference type="PROSITE" id="PS50125"/>
    </source>
</evidence>
<feature type="transmembrane region" description="Helical" evidence="4">
    <location>
        <begin position="65"/>
        <end position="83"/>
    </location>
</feature>
<dbReference type="GO" id="GO:0004016">
    <property type="term" value="F:adenylate cyclase activity"/>
    <property type="evidence" value="ECO:0007669"/>
    <property type="project" value="UniProtKB-ARBA"/>
</dbReference>
<evidence type="ECO:0000256" key="3">
    <source>
        <dbReference type="ARBA" id="ARBA00023136"/>
    </source>
</evidence>
<dbReference type="InterPro" id="IPR001054">
    <property type="entry name" value="A/G_cyclase"/>
</dbReference>
<dbReference type="PANTHER" id="PTHR43081">
    <property type="entry name" value="ADENYLATE CYCLASE, TERMINAL-DIFFERENTIATION SPECIFIC-RELATED"/>
    <property type="match status" value="1"/>
</dbReference>
<dbReference type="STRING" id="1612308.SAMN05444581_11766"/>
<dbReference type="CDD" id="cd07302">
    <property type="entry name" value="CHD"/>
    <property type="match status" value="1"/>
</dbReference>
<dbReference type="CDD" id="cd00207">
    <property type="entry name" value="fer2"/>
    <property type="match status" value="1"/>
</dbReference>
<feature type="domain" description="Guanylate cyclase" evidence="5">
    <location>
        <begin position="376"/>
        <end position="506"/>
    </location>
</feature>
<dbReference type="GO" id="GO:0005886">
    <property type="term" value="C:plasma membrane"/>
    <property type="evidence" value="ECO:0007669"/>
    <property type="project" value="UniProtKB-SubCell"/>
</dbReference>
<gene>
    <name evidence="7" type="ORF">SAMN05444581_11766</name>
</gene>
<feature type="transmembrane region" description="Helical" evidence="4">
    <location>
        <begin position="20"/>
        <end position="45"/>
    </location>
</feature>
<proteinExistence type="predicted"/>
<dbReference type="InterPro" id="IPR001041">
    <property type="entry name" value="2Fe-2S_ferredoxin-type"/>
</dbReference>
<dbReference type="InterPro" id="IPR012675">
    <property type="entry name" value="Beta-grasp_dom_sf"/>
</dbReference>
<feature type="transmembrane region" description="Helical" evidence="4">
    <location>
        <begin position="172"/>
        <end position="195"/>
    </location>
</feature>
<evidence type="ECO:0000313" key="8">
    <source>
        <dbReference type="Proteomes" id="UP000198755"/>
    </source>
</evidence>
<dbReference type="Pfam" id="PF00111">
    <property type="entry name" value="Fer2"/>
    <property type="match status" value="1"/>
</dbReference>
<feature type="transmembrane region" description="Helical" evidence="4">
    <location>
        <begin position="133"/>
        <end position="160"/>
    </location>
</feature>
<feature type="transmembrane region" description="Helical" evidence="4">
    <location>
        <begin position="230"/>
        <end position="248"/>
    </location>
</feature>
<dbReference type="Gene3D" id="3.30.70.1230">
    <property type="entry name" value="Nucleotide cyclase"/>
    <property type="match status" value="1"/>
</dbReference>
<keyword evidence="4" id="KW-0812">Transmembrane</keyword>
<evidence type="ECO:0000259" key="6">
    <source>
        <dbReference type="PROSITE" id="PS51085"/>
    </source>
</evidence>
<comment type="subcellular location">
    <subcellularLocation>
        <location evidence="1">Cell membrane</location>
        <topology evidence="1">Multi-pass membrane protein</topology>
    </subcellularLocation>
</comment>
<dbReference type="GO" id="GO:0035556">
    <property type="term" value="P:intracellular signal transduction"/>
    <property type="evidence" value="ECO:0007669"/>
    <property type="project" value="InterPro"/>
</dbReference>
<evidence type="ECO:0000256" key="1">
    <source>
        <dbReference type="ARBA" id="ARBA00004651"/>
    </source>
</evidence>
<organism evidence="7 8">
    <name type="scientific">Methylocapsa palsarum</name>
    <dbReference type="NCBI Taxonomy" id="1612308"/>
    <lineage>
        <taxon>Bacteria</taxon>
        <taxon>Pseudomonadati</taxon>
        <taxon>Pseudomonadota</taxon>
        <taxon>Alphaproteobacteria</taxon>
        <taxon>Hyphomicrobiales</taxon>
        <taxon>Beijerinckiaceae</taxon>
        <taxon>Methylocapsa</taxon>
    </lineage>
</organism>
<dbReference type="PROSITE" id="PS51085">
    <property type="entry name" value="2FE2S_FER_2"/>
    <property type="match status" value="1"/>
</dbReference>
<dbReference type="SUPFAM" id="SSF54292">
    <property type="entry name" value="2Fe-2S ferredoxin-like"/>
    <property type="match status" value="1"/>
</dbReference>
<dbReference type="GO" id="GO:0006171">
    <property type="term" value="P:cAMP biosynthetic process"/>
    <property type="evidence" value="ECO:0007669"/>
    <property type="project" value="TreeGrafter"/>
</dbReference>
<sequence>MPTETQADRSLFPIERNLRLVTGLALFTFAACHFLNHACGIFGLAAMEATRKVLIWPWRTFAGQTVLYGSFLIHGSLGLYALYRRRHLRIPPRELFQLLLGLSIPALIIVHATNVRLGHFLYGLEESYPRVLYRYWVLSPLVGLSRQFALLVVLWIHGCLGLHFWLRFRTWYTAYLPLLAISATMIPVLAVIGIADGGRSLDARLERQDGAFLAQVNAQTPQESAVLSAIGNRLILIYLGLVVAVFLLRALREWRRRRIGVVKIEYPEGREAVVPRGFSILEASRWAGISHTSICGGRGRCSTCRVLVTSGLEDLHQPNAAETNTLCWIGACKGVRLACQVRPRGDLKVVPLLTWREGDAAQLAAPFGTSEELEIAAFFVDLRNSTRLADGRLPFDSLYIIDRYVAAVTYAAHSNGGLVTSVAGDGVMCVFGADCDATTACRRAILAMGDLWRLLALLNEECESAFDFPLRFGGGCHIGLAVVGKLVSQRQTQFVGEVGNVAARLEALTKEFGCTLVLSRDLIERARLPGFAHESRRVQIKNVTNDVEVIPFHTRAQLRPLIASIEATELRETGKTARRT</sequence>
<dbReference type="PANTHER" id="PTHR43081:SF17">
    <property type="entry name" value="BLL5647 PROTEIN"/>
    <property type="match status" value="1"/>
</dbReference>
<dbReference type="EMBL" id="FOSN01000017">
    <property type="protein sequence ID" value="SFK74501.1"/>
    <property type="molecule type" value="Genomic_DNA"/>
</dbReference>
<dbReference type="SUPFAM" id="SSF81343">
    <property type="entry name" value="Fumarate reductase respiratory complex transmembrane subunits"/>
    <property type="match status" value="1"/>
</dbReference>
<dbReference type="PROSITE" id="PS50125">
    <property type="entry name" value="GUANYLATE_CYCLASE_2"/>
    <property type="match status" value="1"/>
</dbReference>